<dbReference type="AlphaFoldDB" id="A0A063C4F7"/>
<dbReference type="Gene3D" id="3.30.70.100">
    <property type="match status" value="1"/>
</dbReference>
<dbReference type="KEGG" id="uvi:66065086"/>
<dbReference type="Pfam" id="PF05336">
    <property type="entry name" value="rhaM"/>
    <property type="match status" value="1"/>
</dbReference>
<evidence type="ECO:0000313" key="5">
    <source>
        <dbReference type="Proteomes" id="UP000054053"/>
    </source>
</evidence>
<organism evidence="2 5">
    <name type="scientific">Ustilaginoidea virens</name>
    <name type="common">Rice false smut fungus</name>
    <name type="synonym">Villosiclava virens</name>
    <dbReference type="NCBI Taxonomy" id="1159556"/>
    <lineage>
        <taxon>Eukaryota</taxon>
        <taxon>Fungi</taxon>
        <taxon>Dikarya</taxon>
        <taxon>Ascomycota</taxon>
        <taxon>Pezizomycotina</taxon>
        <taxon>Sordariomycetes</taxon>
        <taxon>Hypocreomycetidae</taxon>
        <taxon>Hypocreales</taxon>
        <taxon>Clavicipitaceae</taxon>
        <taxon>Ustilaginoidea</taxon>
    </lineage>
</organism>
<reference evidence="2" key="1">
    <citation type="journal article" date="2016" name="Genome Announc.">
        <title>Genome Sequence of Ustilaginoidea virens IPU010, a Rice Pathogenic Fungus Causing False Smut.</title>
        <authorList>
            <person name="Kumagai T."/>
            <person name="Ishii T."/>
            <person name="Terai G."/>
            <person name="Umemura M."/>
            <person name="Machida M."/>
            <person name="Asai K."/>
        </authorList>
    </citation>
    <scope>NUCLEOTIDE SEQUENCE [LARGE SCALE GENOMIC DNA]</scope>
    <source>
        <strain evidence="2">IPU010</strain>
    </source>
</reference>
<reference evidence="3" key="3">
    <citation type="submission" date="2020-03" db="EMBL/GenBank/DDBJ databases">
        <title>A mixture of massive structural variations and highly conserved coding sequences in Ustilaginoidea virens genome.</title>
        <authorList>
            <person name="Zhang K."/>
            <person name="Zhao Z."/>
            <person name="Zhang Z."/>
            <person name="Li Y."/>
            <person name="Hsiang T."/>
            <person name="Sun W."/>
        </authorList>
    </citation>
    <scope>NUCLEOTIDE SEQUENCE</scope>
    <source>
        <strain evidence="3">UV-8b</strain>
    </source>
</reference>
<dbReference type="InterPro" id="IPR011008">
    <property type="entry name" value="Dimeric_a/b-barrel"/>
</dbReference>
<dbReference type="SUPFAM" id="SSF54909">
    <property type="entry name" value="Dimeric alpha+beta barrel"/>
    <property type="match status" value="1"/>
</dbReference>
<sequence length="148" mass="16689">MWKPPSPAETPQSPSAGTDSAVGSTSATKTKNPGRRFGQVIRLKKEYLAEYKKCHANIWPEVARQIKGCNIVDYSIFYDDTTGLLFASFKYVGYDFAGDMELMADNPRVREWWKMTDSYQESLVPGAVSSEAGVPGWWKPMEEVFYQA</sequence>
<dbReference type="RefSeq" id="XP_042997740.1">
    <property type="nucleotide sequence ID" value="XM_043141806.1"/>
</dbReference>
<dbReference type="EMBL" id="CP072755">
    <property type="protein sequence ID" value="QUC20067.1"/>
    <property type="molecule type" value="Genomic_DNA"/>
</dbReference>
<dbReference type="Proteomes" id="UP000054053">
    <property type="component" value="Unassembled WGS sequence"/>
</dbReference>
<proteinExistence type="predicted"/>
<evidence type="ECO:0000313" key="4">
    <source>
        <dbReference type="Proteomes" id="UP000027002"/>
    </source>
</evidence>
<reference evidence="5" key="2">
    <citation type="journal article" date="2016" name="Genome Announc.">
        <title>Genome sequence of Ustilaginoidea virens IPU010, a rice pathogenic fungus causing false smut.</title>
        <authorList>
            <person name="Kumagai T."/>
            <person name="Ishii T."/>
            <person name="Terai G."/>
            <person name="Umemura M."/>
            <person name="Machida M."/>
            <person name="Asai K."/>
        </authorList>
    </citation>
    <scope>NUCLEOTIDE SEQUENCE [LARGE SCALE GENOMIC DNA]</scope>
    <source>
        <strain evidence="5">IPU010</strain>
    </source>
</reference>
<name>A0A063C4F7_USTVR</name>
<feature type="region of interest" description="Disordered" evidence="1">
    <location>
        <begin position="1"/>
        <end position="35"/>
    </location>
</feature>
<feature type="compositionally biased region" description="Polar residues" evidence="1">
    <location>
        <begin position="9"/>
        <end position="31"/>
    </location>
</feature>
<dbReference type="OrthoDB" id="9981546at2759"/>
<keyword evidence="4" id="KW-1185">Reference proteome</keyword>
<evidence type="ECO:0000313" key="2">
    <source>
        <dbReference type="EMBL" id="GAO14512.1"/>
    </source>
</evidence>
<evidence type="ECO:0000313" key="3">
    <source>
        <dbReference type="EMBL" id="QUC20067.1"/>
    </source>
</evidence>
<dbReference type="HOGENOM" id="CLU_100689_1_0_1"/>
<accession>A0A063C4F7</accession>
<dbReference type="Proteomes" id="UP000027002">
    <property type="component" value="Chromosome 3"/>
</dbReference>
<dbReference type="GO" id="GO:0016857">
    <property type="term" value="F:racemase and epimerase activity, acting on carbohydrates and derivatives"/>
    <property type="evidence" value="ECO:0007669"/>
    <property type="project" value="InterPro"/>
</dbReference>
<dbReference type="STRING" id="1159556.A0A063C4F7"/>
<dbReference type="EMBL" id="BBTG02000015">
    <property type="protein sequence ID" value="GAO14512.1"/>
    <property type="molecule type" value="Genomic_DNA"/>
</dbReference>
<protein>
    <submittedName>
        <fullName evidence="2">Uncharacterized protein</fullName>
    </submittedName>
</protein>
<dbReference type="GeneID" id="66065086"/>
<dbReference type="InterPro" id="IPR008000">
    <property type="entry name" value="Rham/fucose_mutarotase"/>
</dbReference>
<evidence type="ECO:0000256" key="1">
    <source>
        <dbReference type="SAM" id="MobiDB-lite"/>
    </source>
</evidence>
<dbReference type="PANTHER" id="PTHR34389:SF2">
    <property type="entry name" value="L-RHAMNOSE MUTAROTASE"/>
    <property type="match status" value="1"/>
</dbReference>
<dbReference type="PANTHER" id="PTHR34389">
    <property type="entry name" value="L-RHAMNOSE MUTAROTASE"/>
    <property type="match status" value="1"/>
</dbReference>
<gene>
    <name evidence="3" type="ORF">UV8b_04308</name>
    <name evidence="2" type="ORF">UVI_02032230</name>
</gene>